<name>A0A8S4RSX3_9NEOP</name>
<dbReference type="Gene3D" id="3.40.50.620">
    <property type="entry name" value="HUPs"/>
    <property type="match status" value="2"/>
</dbReference>
<dbReference type="GO" id="GO:0005739">
    <property type="term" value="C:mitochondrion"/>
    <property type="evidence" value="ECO:0007669"/>
    <property type="project" value="UniProtKB-SubCell"/>
</dbReference>
<evidence type="ECO:0000256" key="6">
    <source>
        <dbReference type="ARBA" id="ARBA00022840"/>
    </source>
</evidence>
<evidence type="ECO:0000256" key="1">
    <source>
        <dbReference type="ARBA" id="ARBA00004173"/>
    </source>
</evidence>
<comment type="catalytic activity">
    <reaction evidence="10">
        <text>tRNA(Ile) + L-isoleucine + ATP = L-isoleucyl-tRNA(Ile) + AMP + diphosphate</text>
        <dbReference type="Rhea" id="RHEA:11060"/>
        <dbReference type="Rhea" id="RHEA-COMP:9666"/>
        <dbReference type="Rhea" id="RHEA-COMP:9695"/>
        <dbReference type="ChEBI" id="CHEBI:30616"/>
        <dbReference type="ChEBI" id="CHEBI:33019"/>
        <dbReference type="ChEBI" id="CHEBI:58045"/>
        <dbReference type="ChEBI" id="CHEBI:78442"/>
        <dbReference type="ChEBI" id="CHEBI:78528"/>
        <dbReference type="ChEBI" id="CHEBI:456215"/>
        <dbReference type="EC" id="6.1.1.5"/>
    </reaction>
</comment>
<evidence type="ECO:0000313" key="14">
    <source>
        <dbReference type="Proteomes" id="UP000838756"/>
    </source>
</evidence>
<dbReference type="Gene3D" id="3.90.740.10">
    <property type="entry name" value="Valyl/Leucyl/Isoleucyl-tRNA synthetase, editing domain"/>
    <property type="match status" value="1"/>
</dbReference>
<dbReference type="InterPro" id="IPR009008">
    <property type="entry name" value="Val/Leu/Ile-tRNA-synth_edit"/>
</dbReference>
<evidence type="ECO:0000256" key="2">
    <source>
        <dbReference type="ARBA" id="ARBA00005594"/>
    </source>
</evidence>
<dbReference type="AlphaFoldDB" id="A0A8S4RSX3"/>
<keyword evidence="8 11" id="KW-0030">Aminoacyl-tRNA synthetase</keyword>
<keyword evidence="4 11" id="KW-0436">Ligase</keyword>
<comment type="caution">
    <text evidence="13">The sequence shown here is derived from an EMBL/GenBank/DDBJ whole genome shotgun (WGS) entry which is preliminary data.</text>
</comment>
<protein>
    <recommendedName>
        <fullName evidence="3">isoleucine--tRNA ligase</fullName>
        <ecNumber evidence="3">6.1.1.5</ecNumber>
    </recommendedName>
    <alternativeName>
        <fullName evidence="9">Isoleucyl-tRNA synthetase</fullName>
    </alternativeName>
</protein>
<dbReference type="Pfam" id="PF00133">
    <property type="entry name" value="tRNA-synt_1"/>
    <property type="match status" value="1"/>
</dbReference>
<evidence type="ECO:0000256" key="10">
    <source>
        <dbReference type="ARBA" id="ARBA00048359"/>
    </source>
</evidence>
<evidence type="ECO:0000256" key="8">
    <source>
        <dbReference type="ARBA" id="ARBA00023146"/>
    </source>
</evidence>
<evidence type="ECO:0000256" key="5">
    <source>
        <dbReference type="ARBA" id="ARBA00022741"/>
    </source>
</evidence>
<feature type="domain" description="Aminoacyl-tRNA synthetase class Ia" evidence="12">
    <location>
        <begin position="79"/>
        <end position="512"/>
    </location>
</feature>
<evidence type="ECO:0000259" key="12">
    <source>
        <dbReference type="Pfam" id="PF00133"/>
    </source>
</evidence>
<keyword evidence="6 11" id="KW-0067">ATP-binding</keyword>
<dbReference type="InterPro" id="IPR002301">
    <property type="entry name" value="Ile-tRNA-ligase"/>
</dbReference>
<proteinExistence type="inferred from homology"/>
<organism evidence="13 14">
    <name type="scientific">Pararge aegeria aegeria</name>
    <dbReference type="NCBI Taxonomy" id="348720"/>
    <lineage>
        <taxon>Eukaryota</taxon>
        <taxon>Metazoa</taxon>
        <taxon>Ecdysozoa</taxon>
        <taxon>Arthropoda</taxon>
        <taxon>Hexapoda</taxon>
        <taxon>Insecta</taxon>
        <taxon>Pterygota</taxon>
        <taxon>Neoptera</taxon>
        <taxon>Endopterygota</taxon>
        <taxon>Lepidoptera</taxon>
        <taxon>Glossata</taxon>
        <taxon>Ditrysia</taxon>
        <taxon>Papilionoidea</taxon>
        <taxon>Nymphalidae</taxon>
        <taxon>Satyrinae</taxon>
        <taxon>Satyrini</taxon>
        <taxon>Parargina</taxon>
        <taxon>Pararge</taxon>
    </lineage>
</organism>
<reference evidence="13" key="1">
    <citation type="submission" date="2022-03" db="EMBL/GenBank/DDBJ databases">
        <authorList>
            <person name="Lindestad O."/>
        </authorList>
    </citation>
    <scope>NUCLEOTIDE SEQUENCE</scope>
</reference>
<dbReference type="OrthoDB" id="10264412at2759"/>
<dbReference type="GO" id="GO:0004822">
    <property type="term" value="F:isoleucine-tRNA ligase activity"/>
    <property type="evidence" value="ECO:0007669"/>
    <property type="project" value="UniProtKB-EC"/>
</dbReference>
<dbReference type="InterPro" id="IPR014729">
    <property type="entry name" value="Rossmann-like_a/b/a_fold"/>
</dbReference>
<keyword evidence="5 11" id="KW-0547">Nucleotide-binding</keyword>
<sequence>MFKTRSFANFCSNYRKLTSQWTCLACVRAKGSVEPKTKTYSHTILFPKTDFPARSNNKTKEEIQKTTQFSQLYNWQREHLSGPEFVLHDGPPYANGDLHMGHAVNKIIKDINNRSQILQGNKVHYIPGWDCHGLPIEFKALQSKTKKNEPSDPVQTRKIARSFALETVERQKDAFRSWGVMADWDDQCYLTLNKKYVQNQLRQFYKMYKSGLIYRALKPVYWSPSSKTALAEAELEYDPQFKSKEVYVKMPMTKIPEPAKHLSEKMSAIIWTTTPWTLVANKAIAYSAHMMYAVVTLSSRPGELFLIAKDQIEELEKVLGADITILVDFEGRHLQGCSYTNNLSTDALPFLEADHVTKGKGTGLVHTAPAHGPDDFLVALKNNMTVECNVDELGQYTNLGPKLDGLQVLAEGQDAVIKMLEHSILQTGTYTHSYPLDWRTKKPVIVRASDQWFIDTSALKEKALAALEKVTILPPTTADQSRQGFRAQLEKRPYWCISRQRAWGVPIPVLYRGSDVILNE</sequence>
<dbReference type="PROSITE" id="PS00178">
    <property type="entry name" value="AA_TRNA_LIGASE_I"/>
    <property type="match status" value="1"/>
</dbReference>
<dbReference type="InterPro" id="IPR002300">
    <property type="entry name" value="aa-tRNA-synth_Ia"/>
</dbReference>
<dbReference type="EC" id="6.1.1.5" evidence="3"/>
<evidence type="ECO:0000256" key="4">
    <source>
        <dbReference type="ARBA" id="ARBA00022598"/>
    </source>
</evidence>
<dbReference type="InterPro" id="IPR001412">
    <property type="entry name" value="aa-tRNA-synth_I_CS"/>
</dbReference>
<keyword evidence="14" id="KW-1185">Reference proteome</keyword>
<comment type="similarity">
    <text evidence="2 11">Belongs to the class-I aminoacyl-tRNA synthetase family.</text>
</comment>
<evidence type="ECO:0000313" key="13">
    <source>
        <dbReference type="EMBL" id="CAH2240984.1"/>
    </source>
</evidence>
<dbReference type="GO" id="GO:0005524">
    <property type="term" value="F:ATP binding"/>
    <property type="evidence" value="ECO:0007669"/>
    <property type="project" value="UniProtKB-KW"/>
</dbReference>
<dbReference type="Proteomes" id="UP000838756">
    <property type="component" value="Unassembled WGS sequence"/>
</dbReference>
<dbReference type="FunFam" id="3.90.740.10:FF:000009">
    <property type="entry name" value="Isoleucyl-tRNA synthetase 2, mitochondrial"/>
    <property type="match status" value="1"/>
</dbReference>
<dbReference type="SUPFAM" id="SSF52374">
    <property type="entry name" value="Nucleotidylyl transferase"/>
    <property type="match status" value="1"/>
</dbReference>
<dbReference type="FunFam" id="3.40.50.620:FF:000111">
    <property type="entry name" value="Mitochondrial isoleucyl-tRNA synthetase"/>
    <property type="match status" value="1"/>
</dbReference>
<evidence type="ECO:0000256" key="7">
    <source>
        <dbReference type="ARBA" id="ARBA00022917"/>
    </source>
</evidence>
<dbReference type="SUPFAM" id="SSF50677">
    <property type="entry name" value="ValRS/IleRS/LeuRS editing domain"/>
    <property type="match status" value="1"/>
</dbReference>
<dbReference type="GO" id="GO:0032543">
    <property type="term" value="P:mitochondrial translation"/>
    <property type="evidence" value="ECO:0007669"/>
    <property type="project" value="TreeGrafter"/>
</dbReference>
<accession>A0A8S4RSX3</accession>
<dbReference type="PANTHER" id="PTHR42765">
    <property type="entry name" value="SOLEUCYL-TRNA SYNTHETASE"/>
    <property type="match status" value="1"/>
</dbReference>
<comment type="subcellular location">
    <subcellularLocation>
        <location evidence="1">Mitochondrion</location>
    </subcellularLocation>
</comment>
<evidence type="ECO:0000256" key="11">
    <source>
        <dbReference type="RuleBase" id="RU363035"/>
    </source>
</evidence>
<dbReference type="InterPro" id="IPR050081">
    <property type="entry name" value="Ile-tRNA_ligase"/>
</dbReference>
<keyword evidence="7 11" id="KW-0648">Protein biosynthesis</keyword>
<dbReference type="PANTHER" id="PTHR42765:SF1">
    <property type="entry name" value="ISOLEUCINE--TRNA LIGASE, MITOCHONDRIAL"/>
    <property type="match status" value="1"/>
</dbReference>
<dbReference type="GO" id="GO:0002161">
    <property type="term" value="F:aminoacyl-tRNA deacylase activity"/>
    <property type="evidence" value="ECO:0007669"/>
    <property type="project" value="InterPro"/>
</dbReference>
<dbReference type="PRINTS" id="PR00984">
    <property type="entry name" value="TRNASYNTHILE"/>
</dbReference>
<evidence type="ECO:0000256" key="9">
    <source>
        <dbReference type="ARBA" id="ARBA00032665"/>
    </source>
</evidence>
<dbReference type="GO" id="GO:0006428">
    <property type="term" value="P:isoleucyl-tRNA aminoacylation"/>
    <property type="evidence" value="ECO:0007669"/>
    <property type="project" value="InterPro"/>
</dbReference>
<dbReference type="EMBL" id="CAKXAJ010025559">
    <property type="protein sequence ID" value="CAH2240984.1"/>
    <property type="molecule type" value="Genomic_DNA"/>
</dbReference>
<gene>
    <name evidence="13" type="primary">jg19737</name>
    <name evidence="13" type="ORF">PAEG_LOCUS17457</name>
</gene>
<evidence type="ECO:0000256" key="3">
    <source>
        <dbReference type="ARBA" id="ARBA00013165"/>
    </source>
</evidence>